<dbReference type="SUPFAM" id="SSF159501">
    <property type="entry name" value="EreA/ChaN-like"/>
    <property type="match status" value="1"/>
</dbReference>
<dbReference type="CDD" id="cd14728">
    <property type="entry name" value="Ere-like"/>
    <property type="match status" value="1"/>
</dbReference>
<dbReference type="InterPro" id="IPR007815">
    <property type="entry name" value="Emycin_Estase"/>
</dbReference>
<dbReference type="PIRSF" id="PIRSF036794">
    <property type="entry name" value="UCP_erythr_ester"/>
    <property type="match status" value="1"/>
</dbReference>
<name>A0ABP6YAZ9_9ACTN</name>
<dbReference type="Gene3D" id="3.30.1870.10">
    <property type="entry name" value="EreA-like, domain 2"/>
    <property type="match status" value="1"/>
</dbReference>
<gene>
    <name evidence="1" type="ORF">GCM10022419_070790</name>
</gene>
<dbReference type="InterPro" id="IPR052036">
    <property type="entry name" value="Hydrolase/PRTase-associated"/>
</dbReference>
<dbReference type="Pfam" id="PF05139">
    <property type="entry name" value="Erythro_esteras"/>
    <property type="match status" value="1"/>
</dbReference>
<protein>
    <submittedName>
        <fullName evidence="1">Erythromycin esterase family protein</fullName>
    </submittedName>
</protein>
<dbReference type="EMBL" id="BAABDQ010000018">
    <property type="protein sequence ID" value="GAA3579161.1"/>
    <property type="molecule type" value="Genomic_DNA"/>
</dbReference>
<accession>A0ABP6YAZ9</accession>
<proteinExistence type="predicted"/>
<sequence length="426" mass="45895">MAVTEVGEWLAGRAVALSGLAPGTPTDDLEPLRPALAGVRVVGLGESTHGTREFFLLKHRLLEFLVGRLGFTTLAMEASASASRALNDYVLHGTGDAGETLTGLGFWTWNTAEMLAVVEWLREHNRTAEESRKVRFAGIDPQHAAGSLREVRAFLQEAAPGRVAELTGPLAGIDGFRLGFDRPVAGGLDAARRLEDFLAGEAETLTGEYGAGRVDDVRWHARIVRQSADLAGRPFRHHDAEQTVSAARDAYLADNVDLLLRDPGAKVAVWAHNGHVGKSRYGRDAVMKGSHAGIIPMGQHLAQRHGAAYYALGLLFGQGEFRARRKLFGRISTRRPPARHRVPAAGTPAAVETHLAAAHDGDHVVDLRGGPHPEAVREWLDAIQHTRSYGAVVGAFSYKLAFMPTVPAEAYDGLAFVARGTCSTRL</sequence>
<dbReference type="InterPro" id="IPR014622">
    <property type="entry name" value="UCP036794_erythomycin"/>
</dbReference>
<dbReference type="Proteomes" id="UP001500630">
    <property type="component" value="Unassembled WGS sequence"/>
</dbReference>
<dbReference type="RefSeq" id="WP_345568667.1">
    <property type="nucleotide sequence ID" value="NZ_BAABDQ010000018.1"/>
</dbReference>
<evidence type="ECO:0000313" key="2">
    <source>
        <dbReference type="Proteomes" id="UP001500630"/>
    </source>
</evidence>
<dbReference type="Gene3D" id="3.40.1660.10">
    <property type="entry name" value="EreA-like (biosynthetic domain)"/>
    <property type="match status" value="1"/>
</dbReference>
<evidence type="ECO:0000313" key="1">
    <source>
        <dbReference type="EMBL" id="GAA3579161.1"/>
    </source>
</evidence>
<comment type="caution">
    <text evidence="1">The sequence shown here is derived from an EMBL/GenBank/DDBJ whole genome shotgun (WGS) entry which is preliminary data.</text>
</comment>
<keyword evidence="2" id="KW-1185">Reference proteome</keyword>
<organism evidence="1 2">
    <name type="scientific">Nonomuraea rosea</name>
    <dbReference type="NCBI Taxonomy" id="638574"/>
    <lineage>
        <taxon>Bacteria</taxon>
        <taxon>Bacillati</taxon>
        <taxon>Actinomycetota</taxon>
        <taxon>Actinomycetes</taxon>
        <taxon>Streptosporangiales</taxon>
        <taxon>Streptosporangiaceae</taxon>
        <taxon>Nonomuraea</taxon>
    </lineage>
</organism>
<dbReference type="Gene3D" id="1.20.1440.30">
    <property type="entry name" value="Biosynthetic Protein domain"/>
    <property type="match status" value="1"/>
</dbReference>
<dbReference type="PANTHER" id="PTHR31299:SF0">
    <property type="entry name" value="ESTERASE, PUTATIVE (AFU_ORTHOLOGUE AFUA_1G05850)-RELATED"/>
    <property type="match status" value="1"/>
</dbReference>
<dbReference type="PANTHER" id="PTHR31299">
    <property type="entry name" value="ESTERASE, PUTATIVE (AFU_ORTHOLOGUE AFUA_1G05850)-RELATED"/>
    <property type="match status" value="1"/>
</dbReference>
<reference evidence="2" key="1">
    <citation type="journal article" date="2019" name="Int. J. Syst. Evol. Microbiol.">
        <title>The Global Catalogue of Microorganisms (GCM) 10K type strain sequencing project: providing services to taxonomists for standard genome sequencing and annotation.</title>
        <authorList>
            <consortium name="The Broad Institute Genomics Platform"/>
            <consortium name="The Broad Institute Genome Sequencing Center for Infectious Disease"/>
            <person name="Wu L."/>
            <person name="Ma J."/>
        </authorList>
    </citation>
    <scope>NUCLEOTIDE SEQUENCE [LARGE SCALE GENOMIC DNA]</scope>
    <source>
        <strain evidence="2">JCM 17326</strain>
    </source>
</reference>